<name>A0A1W0B2I7_9NOCA</name>
<reference evidence="2 3" key="1">
    <citation type="journal article" date="2016" name="Antonie Van Leeuwenhoek">
        <title>Nocardia donostiensis sp. nov., isolated from human respiratory specimens.</title>
        <authorList>
            <person name="Ercibengoa M."/>
            <person name="Bell M."/>
            <person name="Marimon J.M."/>
            <person name="Humrighouse B."/>
            <person name="Klenk H.P."/>
            <person name="Potter G."/>
            <person name="Perez-Trallero E."/>
        </authorList>
    </citation>
    <scope>NUCLEOTIDE SEQUENCE [LARGE SCALE GENOMIC DNA]</scope>
    <source>
        <strain evidence="2 3">X1655</strain>
    </source>
</reference>
<comment type="caution">
    <text evidence="2">The sequence shown here is derived from an EMBL/GenBank/DDBJ whole genome shotgun (WGS) entry which is preliminary data.</text>
</comment>
<accession>A0A1W0B2I7</accession>
<feature type="region of interest" description="Disordered" evidence="1">
    <location>
        <begin position="1"/>
        <end position="46"/>
    </location>
</feature>
<dbReference type="EMBL" id="MUMY01000016">
    <property type="protein sequence ID" value="ONM47319.1"/>
    <property type="molecule type" value="Genomic_DNA"/>
</dbReference>
<sequence length="153" mass="16464">MDYYMWRKQTTGEAAADDGTAGRADGAELSPEGGYPNSEGRTLIPGHSETRLTMVAVYDLGFDEPRRVAEFRLTSAGSVALTTPGPDECPLAEDWYADGVERYESGEPGPTLVPPDDGAEFLQALLDLPPMSYYRLVAEGSSSQPDASGRAQR</sequence>
<protein>
    <submittedName>
        <fullName evidence="2">Uncharacterized protein</fullName>
    </submittedName>
</protein>
<evidence type="ECO:0000313" key="2">
    <source>
        <dbReference type="EMBL" id="ONM47319.1"/>
    </source>
</evidence>
<dbReference type="RefSeq" id="WP_077119142.1">
    <property type="nucleotide sequence ID" value="NZ_LOKT01000002.1"/>
</dbReference>
<feature type="compositionally biased region" description="Low complexity" evidence="1">
    <location>
        <begin position="11"/>
        <end position="28"/>
    </location>
</feature>
<dbReference type="AlphaFoldDB" id="A0A1W0B2I7"/>
<organism evidence="2 3">
    <name type="scientific">Nocardia donostiensis</name>
    <dbReference type="NCBI Taxonomy" id="1538463"/>
    <lineage>
        <taxon>Bacteria</taxon>
        <taxon>Bacillati</taxon>
        <taxon>Actinomycetota</taxon>
        <taxon>Actinomycetes</taxon>
        <taxon>Mycobacteriales</taxon>
        <taxon>Nocardiaceae</taxon>
        <taxon>Nocardia</taxon>
    </lineage>
</organism>
<evidence type="ECO:0000313" key="3">
    <source>
        <dbReference type="Proteomes" id="UP000188836"/>
    </source>
</evidence>
<dbReference type="OrthoDB" id="4554007at2"/>
<gene>
    <name evidence="2" type="ORF">B0T46_18825</name>
</gene>
<dbReference type="Proteomes" id="UP000188836">
    <property type="component" value="Unassembled WGS sequence"/>
</dbReference>
<keyword evidence="3" id="KW-1185">Reference proteome</keyword>
<proteinExistence type="predicted"/>
<evidence type="ECO:0000256" key="1">
    <source>
        <dbReference type="SAM" id="MobiDB-lite"/>
    </source>
</evidence>